<evidence type="ECO:0008006" key="3">
    <source>
        <dbReference type="Google" id="ProtNLM"/>
    </source>
</evidence>
<dbReference type="InterPro" id="IPR036047">
    <property type="entry name" value="F-box-like_dom_sf"/>
</dbReference>
<dbReference type="RefSeq" id="XP_044674688.1">
    <property type="nucleotide sequence ID" value="XM_044829772.1"/>
</dbReference>
<accession>A0A9P8D5H0</accession>
<proteinExistence type="predicted"/>
<evidence type="ECO:0000313" key="2">
    <source>
        <dbReference type="Proteomes" id="UP000827133"/>
    </source>
</evidence>
<dbReference type="GeneID" id="68320099"/>
<protein>
    <recommendedName>
        <fullName evidence="3">F-box domain-containing protein</fullName>
    </recommendedName>
</protein>
<dbReference type="SUPFAM" id="SSF81383">
    <property type="entry name" value="F-box domain"/>
    <property type="match status" value="1"/>
</dbReference>
<name>A0A9P8D5H0_9HYPO</name>
<reference evidence="1" key="1">
    <citation type="journal article" date="2021" name="Mol. Plant Microbe Interact.">
        <title>Telomere to telomere genome assembly of Fusarium musae F31, causal agent of crown rot disease of banana.</title>
        <authorList>
            <person name="Degradi L."/>
            <person name="Tava V."/>
            <person name="Kunova A."/>
            <person name="Cortesi P."/>
            <person name="Saracchi M."/>
            <person name="Pasquali M."/>
        </authorList>
    </citation>
    <scope>NUCLEOTIDE SEQUENCE</scope>
    <source>
        <strain evidence="1">F31</strain>
    </source>
</reference>
<sequence>MRPISYEWSSLPVELRLQIFGYVAEKQKYRATDFNRYACVSSEWQNYFERLTFRRLLIDNSQLDRFSKMTEGDKAE</sequence>
<evidence type="ECO:0000313" key="1">
    <source>
        <dbReference type="EMBL" id="KAG9495688.1"/>
    </source>
</evidence>
<gene>
    <name evidence="1" type="ORF">J7337_012243</name>
</gene>
<dbReference type="Proteomes" id="UP000827133">
    <property type="component" value="Unassembled WGS sequence"/>
</dbReference>
<organism evidence="1 2">
    <name type="scientific">Fusarium musae</name>
    <dbReference type="NCBI Taxonomy" id="1042133"/>
    <lineage>
        <taxon>Eukaryota</taxon>
        <taxon>Fungi</taxon>
        <taxon>Dikarya</taxon>
        <taxon>Ascomycota</taxon>
        <taxon>Pezizomycotina</taxon>
        <taxon>Sordariomycetes</taxon>
        <taxon>Hypocreomycetidae</taxon>
        <taxon>Hypocreales</taxon>
        <taxon>Nectriaceae</taxon>
        <taxon>Fusarium</taxon>
    </lineage>
</organism>
<keyword evidence="2" id="KW-1185">Reference proteome</keyword>
<dbReference type="EMBL" id="JAHBCI010000010">
    <property type="protein sequence ID" value="KAG9495688.1"/>
    <property type="molecule type" value="Genomic_DNA"/>
</dbReference>
<dbReference type="AlphaFoldDB" id="A0A9P8D5H0"/>
<dbReference type="KEGG" id="fmu:J7337_012243"/>
<comment type="caution">
    <text evidence="1">The sequence shown here is derived from an EMBL/GenBank/DDBJ whole genome shotgun (WGS) entry which is preliminary data.</text>
</comment>